<dbReference type="CDD" id="cd05233">
    <property type="entry name" value="SDR_c"/>
    <property type="match status" value="1"/>
</dbReference>
<dbReference type="GO" id="GO:0048038">
    <property type="term" value="F:quinone binding"/>
    <property type="evidence" value="ECO:0007669"/>
    <property type="project" value="TreeGrafter"/>
</dbReference>
<dbReference type="PRINTS" id="PR00081">
    <property type="entry name" value="GDHRDH"/>
</dbReference>
<dbReference type="InterPro" id="IPR020904">
    <property type="entry name" value="Sc_DH/Rdtase_CS"/>
</dbReference>
<dbReference type="InterPro" id="IPR002347">
    <property type="entry name" value="SDR_fam"/>
</dbReference>
<dbReference type="Pfam" id="PF00106">
    <property type="entry name" value="adh_short"/>
    <property type="match status" value="1"/>
</dbReference>
<protein>
    <recommendedName>
        <fullName evidence="3">DSBA-like thioredoxin domain-containing protein</fullName>
    </recommendedName>
</protein>
<evidence type="ECO:0000256" key="1">
    <source>
        <dbReference type="ARBA" id="ARBA00006484"/>
    </source>
</evidence>
<dbReference type="InterPro" id="IPR001853">
    <property type="entry name" value="DSBA-like_thioredoxin_dom"/>
</dbReference>
<dbReference type="GO" id="GO:0006633">
    <property type="term" value="P:fatty acid biosynthetic process"/>
    <property type="evidence" value="ECO:0007669"/>
    <property type="project" value="TreeGrafter"/>
</dbReference>
<comment type="similarity">
    <text evidence="1">Belongs to the short-chain dehydrogenases/reductases (SDR) family.</text>
</comment>
<dbReference type="InterPro" id="IPR036291">
    <property type="entry name" value="NAD(P)-bd_dom_sf"/>
</dbReference>
<gene>
    <name evidence="4" type="ORF">GOMPHAMPRED_004851</name>
</gene>
<organism evidence="4 5">
    <name type="scientific">Gomphillus americanus</name>
    <dbReference type="NCBI Taxonomy" id="1940652"/>
    <lineage>
        <taxon>Eukaryota</taxon>
        <taxon>Fungi</taxon>
        <taxon>Dikarya</taxon>
        <taxon>Ascomycota</taxon>
        <taxon>Pezizomycotina</taxon>
        <taxon>Lecanoromycetes</taxon>
        <taxon>OSLEUM clade</taxon>
        <taxon>Ostropomycetidae</taxon>
        <taxon>Ostropales</taxon>
        <taxon>Graphidaceae</taxon>
        <taxon>Gomphilloideae</taxon>
        <taxon>Gomphillus</taxon>
    </lineage>
</organism>
<reference evidence="4" key="1">
    <citation type="submission" date="2021-03" db="EMBL/GenBank/DDBJ databases">
        <authorList>
            <person name="Tagirdzhanova G."/>
        </authorList>
    </citation>
    <scope>NUCLEOTIDE SEQUENCE</scope>
</reference>
<dbReference type="Pfam" id="PF01323">
    <property type="entry name" value="DSBA"/>
    <property type="match status" value="1"/>
</dbReference>
<accession>A0A8H3EPM2</accession>
<dbReference type="PANTHER" id="PTHR42760">
    <property type="entry name" value="SHORT-CHAIN DEHYDROGENASES/REDUCTASES FAMILY MEMBER"/>
    <property type="match status" value="1"/>
</dbReference>
<proteinExistence type="inferred from homology"/>
<keyword evidence="5" id="KW-1185">Reference proteome</keyword>
<dbReference type="Gene3D" id="3.40.30.10">
    <property type="entry name" value="Glutaredoxin"/>
    <property type="match status" value="1"/>
</dbReference>
<dbReference type="GO" id="GO:0016616">
    <property type="term" value="F:oxidoreductase activity, acting on the CH-OH group of donors, NAD or NADP as acceptor"/>
    <property type="evidence" value="ECO:0007669"/>
    <property type="project" value="TreeGrafter"/>
</dbReference>
<dbReference type="PROSITE" id="PS00061">
    <property type="entry name" value="ADH_SHORT"/>
    <property type="match status" value="1"/>
</dbReference>
<evidence type="ECO:0000313" key="4">
    <source>
        <dbReference type="EMBL" id="CAF9906666.1"/>
    </source>
</evidence>
<feature type="domain" description="DSBA-like thioredoxin" evidence="3">
    <location>
        <begin position="7"/>
        <end position="210"/>
    </location>
</feature>
<dbReference type="OrthoDB" id="1933717at2759"/>
<dbReference type="SUPFAM" id="SSF52833">
    <property type="entry name" value="Thioredoxin-like"/>
    <property type="match status" value="1"/>
</dbReference>
<name>A0A8H3EPM2_9LECA</name>
<evidence type="ECO:0000259" key="3">
    <source>
        <dbReference type="Pfam" id="PF01323"/>
    </source>
</evidence>
<dbReference type="SUPFAM" id="SSF51735">
    <property type="entry name" value="NAD(P)-binding Rossmann-fold domains"/>
    <property type="match status" value="1"/>
</dbReference>
<dbReference type="AlphaFoldDB" id="A0A8H3EPM2"/>
<sequence>MANPTFTITITADTICAWCYVNHVRLHKAIHLYKKTYCSTDTFSIRYKPYILQPHLPTTSVPVQDKFLERFGPTRASTIERLIDRSVLGDGIKFSKNGRVGDSRASHQVIAMLAHEGDKDAQDRVVGEIMKRYYEQDGDITDQEMLIDCVVNVGHVDRDIAVEALNSKELRSSIDEEATAARTAGINGVPYTVINGVVIEGARDVEELLTLLIDIKQNAFVGQTANAQGPNPISRPTKSYHHNTYERISSLHGFDGTGKTVLITGGASGISHHISKAFAKAGAKRVVLVSRSTEAQVKAKEELEKAFPDVNILTCQANITDGQKIRDIFKELGTVDVLVLNAAVAHRRAVATDIDVQDICDAFEVNVVSTFLIAKTYLTMSMPSIKSKTIISVSARAIHTINPQRVGYGASKTAAAQVMQSFASQFKEENVKIVSFHPGSICTPGIAQNISKNMFPWDDVELPADFALWLAGPESDFLHGRHVWAHWDVHELIALKDKIERQPEFLTIGLVQ</sequence>
<keyword evidence="2" id="KW-0521">NADP</keyword>
<evidence type="ECO:0000256" key="2">
    <source>
        <dbReference type="ARBA" id="ARBA00022857"/>
    </source>
</evidence>
<evidence type="ECO:0000313" key="5">
    <source>
        <dbReference type="Proteomes" id="UP000664169"/>
    </source>
</evidence>
<comment type="caution">
    <text evidence="4">The sequence shown here is derived from an EMBL/GenBank/DDBJ whole genome shotgun (WGS) entry which is preliminary data.</text>
</comment>
<dbReference type="Gene3D" id="3.40.50.720">
    <property type="entry name" value="NAD(P)-binding Rossmann-like Domain"/>
    <property type="match status" value="1"/>
</dbReference>
<dbReference type="PANTHER" id="PTHR42760:SF122">
    <property type="entry name" value="NAD(P)-BINDING PROTEIN"/>
    <property type="match status" value="1"/>
</dbReference>
<dbReference type="EMBL" id="CAJPDQ010000003">
    <property type="protein sequence ID" value="CAF9906666.1"/>
    <property type="molecule type" value="Genomic_DNA"/>
</dbReference>
<dbReference type="InterPro" id="IPR036249">
    <property type="entry name" value="Thioredoxin-like_sf"/>
</dbReference>
<dbReference type="Proteomes" id="UP000664169">
    <property type="component" value="Unassembled WGS sequence"/>
</dbReference>